<dbReference type="CDD" id="cd13530">
    <property type="entry name" value="PBP2_peptides_like"/>
    <property type="match status" value="1"/>
</dbReference>
<dbReference type="PANTHER" id="PTHR35936:SF17">
    <property type="entry name" value="ARGININE-BINDING EXTRACELLULAR PROTEIN ARTP"/>
    <property type="match status" value="1"/>
</dbReference>
<keyword evidence="5" id="KW-1185">Reference proteome</keyword>
<feature type="region of interest" description="Disordered" evidence="2">
    <location>
        <begin position="1"/>
        <end position="25"/>
    </location>
</feature>
<dbReference type="EMBL" id="AP027729">
    <property type="protein sequence ID" value="BDZ41921.1"/>
    <property type="molecule type" value="Genomic_DNA"/>
</dbReference>
<dbReference type="PANTHER" id="PTHR35936">
    <property type="entry name" value="MEMBRANE-BOUND LYTIC MUREIN TRANSGLYCOSYLASE F"/>
    <property type="match status" value="1"/>
</dbReference>
<keyword evidence="1" id="KW-0732">Signal</keyword>
<dbReference type="SMART" id="SM00062">
    <property type="entry name" value="PBPb"/>
    <property type="match status" value="1"/>
</dbReference>
<dbReference type="InterPro" id="IPR001638">
    <property type="entry name" value="Solute-binding_3/MltF_N"/>
</dbReference>
<dbReference type="Proteomes" id="UP001321475">
    <property type="component" value="Chromosome"/>
</dbReference>
<feature type="compositionally biased region" description="Low complexity" evidence="2">
    <location>
        <begin position="52"/>
        <end position="66"/>
    </location>
</feature>
<organism evidence="4 5">
    <name type="scientific">Paraoerskovia sediminicola</name>
    <dbReference type="NCBI Taxonomy" id="1138587"/>
    <lineage>
        <taxon>Bacteria</taxon>
        <taxon>Bacillati</taxon>
        <taxon>Actinomycetota</taxon>
        <taxon>Actinomycetes</taxon>
        <taxon>Micrococcales</taxon>
        <taxon>Cellulomonadaceae</taxon>
        <taxon>Paraoerskovia</taxon>
    </lineage>
</organism>
<feature type="region of interest" description="Disordered" evidence="2">
    <location>
        <begin position="52"/>
        <end position="95"/>
    </location>
</feature>
<gene>
    <name evidence="4" type="ORF">GCM10025865_12200</name>
</gene>
<name>A0ABN6XAN0_9CELL</name>
<evidence type="ECO:0000313" key="5">
    <source>
        <dbReference type="Proteomes" id="UP001321475"/>
    </source>
</evidence>
<evidence type="ECO:0000313" key="4">
    <source>
        <dbReference type="EMBL" id="BDZ41921.1"/>
    </source>
</evidence>
<sequence length="327" mass="33638">MHSDDHPANARSRLGSTASHPERKVVTVRLSRPAAAAALVPLVALTLAACSSSDDGAEPAADGGAETAQGESTEPTDDDAATCEPGSLPTLTDGTLTVGASDPFEPWYVGEPSSGEGFESALVYAVADELGYAADDVEWTSVTFEQIVSPAIKPFDLAAYQTTITEERRAAVDFSSPYLTTRQGVIVSDDGAYADASSLADLEGTKVGVTASQTSLDVAEAAWGDAVEIVPFSGAGDGMTALTSGTIDAMVMDVDQGVAASTVYFPDTSVVGTLPSVGDPEQLGLVLDKDSELTACVSQAVDTLADDGTLDELRTTWLDSDEIADLS</sequence>
<dbReference type="Gene3D" id="3.40.190.10">
    <property type="entry name" value="Periplasmic binding protein-like II"/>
    <property type="match status" value="2"/>
</dbReference>
<dbReference type="Pfam" id="PF00497">
    <property type="entry name" value="SBP_bac_3"/>
    <property type="match status" value="1"/>
</dbReference>
<evidence type="ECO:0000259" key="3">
    <source>
        <dbReference type="SMART" id="SM00062"/>
    </source>
</evidence>
<reference evidence="5" key="1">
    <citation type="journal article" date="2019" name="Int. J. Syst. Evol. Microbiol.">
        <title>The Global Catalogue of Microorganisms (GCM) 10K type strain sequencing project: providing services to taxonomists for standard genome sequencing and annotation.</title>
        <authorList>
            <consortium name="The Broad Institute Genomics Platform"/>
            <consortium name="The Broad Institute Genome Sequencing Center for Infectious Disease"/>
            <person name="Wu L."/>
            <person name="Ma J."/>
        </authorList>
    </citation>
    <scope>NUCLEOTIDE SEQUENCE [LARGE SCALE GENOMIC DNA]</scope>
    <source>
        <strain evidence="5">NBRC 108565</strain>
    </source>
</reference>
<proteinExistence type="predicted"/>
<dbReference type="SUPFAM" id="SSF53850">
    <property type="entry name" value="Periplasmic binding protein-like II"/>
    <property type="match status" value="1"/>
</dbReference>
<accession>A0ABN6XAN0</accession>
<feature type="domain" description="Solute-binding protein family 3/N-terminal" evidence="3">
    <location>
        <begin position="95"/>
        <end position="321"/>
    </location>
</feature>
<evidence type="ECO:0000256" key="2">
    <source>
        <dbReference type="SAM" id="MobiDB-lite"/>
    </source>
</evidence>
<protein>
    <recommendedName>
        <fullName evidence="3">Solute-binding protein family 3/N-terminal domain-containing protein</fullName>
    </recommendedName>
</protein>
<evidence type="ECO:0000256" key="1">
    <source>
        <dbReference type="ARBA" id="ARBA00022729"/>
    </source>
</evidence>